<evidence type="ECO:0000256" key="2">
    <source>
        <dbReference type="ARBA" id="ARBA00022540"/>
    </source>
</evidence>
<evidence type="ECO:0000256" key="4">
    <source>
        <dbReference type="ARBA" id="ARBA00022917"/>
    </source>
</evidence>
<dbReference type="OrthoDB" id="16538at2759"/>
<evidence type="ECO:0000313" key="8">
    <source>
        <dbReference type="Proteomes" id="UP000193685"/>
    </source>
</evidence>
<comment type="function">
    <text evidence="5">mRNA cap-binding component of the eukaryotic translation initiation factor 3 (eIF-3) complex, which is involved in protein synthesis of a specialized repertoire of mRNAs and, together with other initiation factors, stimulates binding of mRNA and methionyl-tRNAi to the 40S ribosome. The eIF-3 complex specifically targets and initiates translation of a subset of mRNAs involved in cell proliferation. In the eIF-3 complex, eif3d specifically recognizes and binds the 7-methylguanosine cap of a subset of mRNAs.</text>
</comment>
<dbReference type="GO" id="GO:0005852">
    <property type="term" value="C:eukaryotic translation initiation factor 3 complex"/>
    <property type="evidence" value="ECO:0007669"/>
    <property type="project" value="UniProtKB-UniRule"/>
</dbReference>
<dbReference type="HAMAP" id="MF_03003">
    <property type="entry name" value="eIF3d"/>
    <property type="match status" value="1"/>
</dbReference>
<comment type="caution">
    <text evidence="7">The sequence shown here is derived from an EMBL/GenBank/DDBJ whole genome shotgun (WGS) entry which is preliminary data.</text>
</comment>
<keyword evidence="1 5" id="KW-0963">Cytoplasm</keyword>
<accession>A0A1Y2FGZ5</accession>
<dbReference type="GO" id="GO:0001732">
    <property type="term" value="P:formation of cytoplasmic translation initiation complex"/>
    <property type="evidence" value="ECO:0007669"/>
    <property type="project" value="UniProtKB-UniRule"/>
</dbReference>
<dbReference type="PIRSF" id="PIRSF016281">
    <property type="entry name" value="EIF-3_zeta"/>
    <property type="match status" value="1"/>
</dbReference>
<evidence type="ECO:0000256" key="3">
    <source>
        <dbReference type="ARBA" id="ARBA00022884"/>
    </source>
</evidence>
<comment type="subunit">
    <text evidence="5">Component of the eukaryotic translation initiation factor 3 (eIF-3) complex.</text>
</comment>
<comment type="similarity">
    <text evidence="5">Belongs to the eIF-3 subunit D family.</text>
</comment>
<keyword evidence="8" id="KW-1185">Reference proteome</keyword>
<name>A0A1Y2FGZ5_PROLT</name>
<evidence type="ECO:0000313" key="7">
    <source>
        <dbReference type="EMBL" id="ORY82674.1"/>
    </source>
</evidence>
<dbReference type="OMA" id="FMDKRDN"/>
<proteinExistence type="inferred from homology"/>
<comment type="subcellular location">
    <subcellularLocation>
        <location evidence="5">Cytoplasm</location>
    </subcellularLocation>
</comment>
<dbReference type="AlphaFoldDB" id="A0A1Y2FGZ5"/>
<reference evidence="7 8" key="1">
    <citation type="submission" date="2016-07" db="EMBL/GenBank/DDBJ databases">
        <title>Pervasive Adenine N6-methylation of Active Genes in Fungi.</title>
        <authorList>
            <consortium name="DOE Joint Genome Institute"/>
            <person name="Mondo S.J."/>
            <person name="Dannebaum R.O."/>
            <person name="Kuo R.C."/>
            <person name="Labutti K."/>
            <person name="Haridas S."/>
            <person name="Kuo A."/>
            <person name="Salamov A."/>
            <person name="Ahrendt S.R."/>
            <person name="Lipzen A."/>
            <person name="Sullivan W."/>
            <person name="Andreopoulos W.B."/>
            <person name="Clum A."/>
            <person name="Lindquist E."/>
            <person name="Daum C."/>
            <person name="Ramamoorthy G.K."/>
            <person name="Gryganskyi A."/>
            <person name="Culley D."/>
            <person name="Magnuson J.K."/>
            <person name="James T.Y."/>
            <person name="O'Malley M.A."/>
            <person name="Stajich J.E."/>
            <person name="Spatafora J.W."/>
            <person name="Visel A."/>
            <person name="Grigoriev I.V."/>
        </authorList>
    </citation>
    <scope>NUCLEOTIDE SEQUENCE [LARGE SCALE GENOMIC DNA]</scope>
    <source>
        <strain evidence="7 8">12-1054</strain>
    </source>
</reference>
<feature type="region of interest" description="RNA gate" evidence="5">
    <location>
        <begin position="322"/>
        <end position="336"/>
    </location>
</feature>
<evidence type="ECO:0000256" key="6">
    <source>
        <dbReference type="SAM" id="MobiDB-lite"/>
    </source>
</evidence>
<keyword evidence="2 5" id="KW-0396">Initiation factor</keyword>
<dbReference type="GeneID" id="63783587"/>
<sequence length="579" mass="62932">MAPSFRLPDLGPTDQWGPDLSQPFLNKQNDKIEFFAPFTKTDRLGKIADWAADPAQVQRNENAQRMRTGAFGPGGRRGDVNAGGYGSGAGAANSLFAYAHAEDEASFSLVDNRPTKTTLGRGGRGGAGMMRGGNRGGFQSGGRGGFNSRGGGPGGAGGRGDHGGRGGQGGRYGNQGYGRGGRRFGWKDDKPQRMRDASITVKADWQLLEEIEFNRLAKLNLDVGEGDDLETYGFLQYYDRAFDKTSVKLERTLAVVDKVQYNPTASEDPIIQRLASEKAAQIFVTDNVLSMLLCASRTVYPWDMIVTRKGDQLFFDKREGGPFDFLTVNENALEPPMDPEGNVGGGINTPASLSMEATHINSNFALQVVDSGESGSLQMEHPNPFYNEKQETEPVAPKAYKYRLFDVSTSAEEPVTLVVRSEVDGVMKQPSGEDALISIKTLNEFDSKAFGAGGAVDWRSKLDTQRGAIVATEMKNNSSKLARWTAQAILAGVDVMKIGFVSRVSPRDAQRHTILATATYKPREFASQMNLNLSNGWGIVRTIVDVCMKQEDGKYILVKDPNKSVMRIYGLGQESAEAL</sequence>
<dbReference type="Pfam" id="PF05091">
    <property type="entry name" value="eIF-3_zeta"/>
    <property type="match status" value="1"/>
</dbReference>
<evidence type="ECO:0000256" key="1">
    <source>
        <dbReference type="ARBA" id="ARBA00022490"/>
    </source>
</evidence>
<gene>
    <name evidence="7" type="ORF">BCR37DRAFT_320201</name>
</gene>
<dbReference type="GO" id="GO:0002191">
    <property type="term" value="P:cap-dependent translational initiation"/>
    <property type="evidence" value="ECO:0007669"/>
    <property type="project" value="UniProtKB-UniRule"/>
</dbReference>
<dbReference type="RefSeq" id="XP_040725545.1">
    <property type="nucleotide sequence ID" value="XM_040866988.1"/>
</dbReference>
<dbReference type="Proteomes" id="UP000193685">
    <property type="component" value="Unassembled WGS sequence"/>
</dbReference>
<dbReference type="PANTHER" id="PTHR12399">
    <property type="entry name" value="EUKARYOTIC TRANSLATION INITIATION FACTOR 3 SUBUNIT 7"/>
    <property type="match status" value="1"/>
</dbReference>
<dbReference type="EMBL" id="MCFI01000009">
    <property type="protein sequence ID" value="ORY82674.1"/>
    <property type="molecule type" value="Genomic_DNA"/>
</dbReference>
<protein>
    <recommendedName>
        <fullName evidence="5">Eukaryotic translation initiation factor 3 subunit D</fullName>
        <shortName evidence="5">eIF3d</shortName>
    </recommendedName>
</protein>
<dbReference type="GO" id="GO:0003743">
    <property type="term" value="F:translation initiation factor activity"/>
    <property type="evidence" value="ECO:0007669"/>
    <property type="project" value="UniProtKB-UniRule"/>
</dbReference>
<dbReference type="PANTHER" id="PTHR12399:SF0">
    <property type="entry name" value="EUKARYOTIC TRANSLATION INITIATION FACTOR 3 SUBUNIT D"/>
    <property type="match status" value="1"/>
</dbReference>
<feature type="compositionally biased region" description="Gly residues" evidence="6">
    <location>
        <begin position="120"/>
        <end position="158"/>
    </location>
</feature>
<keyword evidence="4 5" id="KW-0648">Protein biosynthesis</keyword>
<dbReference type="GO" id="GO:0033290">
    <property type="term" value="C:eukaryotic 48S preinitiation complex"/>
    <property type="evidence" value="ECO:0007669"/>
    <property type="project" value="UniProtKB-UniRule"/>
</dbReference>
<feature type="compositionally biased region" description="Gly residues" evidence="6">
    <location>
        <begin position="165"/>
        <end position="179"/>
    </location>
</feature>
<dbReference type="InterPro" id="IPR007783">
    <property type="entry name" value="eIF3d"/>
</dbReference>
<dbReference type="STRING" id="56484.A0A1Y2FGZ5"/>
<feature type="region of interest" description="Disordered" evidence="6">
    <location>
        <begin position="1"/>
        <end position="20"/>
    </location>
</feature>
<evidence type="ECO:0000256" key="5">
    <source>
        <dbReference type="HAMAP-Rule" id="MF_03003"/>
    </source>
</evidence>
<feature type="region of interest" description="Disordered" evidence="6">
    <location>
        <begin position="109"/>
        <end position="191"/>
    </location>
</feature>
<organism evidence="7 8">
    <name type="scientific">Protomyces lactucae-debilis</name>
    <dbReference type="NCBI Taxonomy" id="2754530"/>
    <lineage>
        <taxon>Eukaryota</taxon>
        <taxon>Fungi</taxon>
        <taxon>Dikarya</taxon>
        <taxon>Ascomycota</taxon>
        <taxon>Taphrinomycotina</taxon>
        <taxon>Taphrinomycetes</taxon>
        <taxon>Taphrinales</taxon>
        <taxon>Protomycetaceae</taxon>
        <taxon>Protomyces</taxon>
    </lineage>
</organism>
<dbReference type="GO" id="GO:0016282">
    <property type="term" value="C:eukaryotic 43S preinitiation complex"/>
    <property type="evidence" value="ECO:0007669"/>
    <property type="project" value="UniProtKB-UniRule"/>
</dbReference>
<comment type="domain">
    <text evidence="5">The RNA gate region regulates mRNA cap recognition to prevent promiscuous mRNA-binding before assembly of eif3d into the full eukaryotic translation initiation factor 3 (eIF-3) complex.</text>
</comment>
<keyword evidence="3" id="KW-0694">RNA-binding</keyword>
<dbReference type="GO" id="GO:0098808">
    <property type="term" value="F:mRNA cap binding"/>
    <property type="evidence" value="ECO:0007669"/>
    <property type="project" value="UniProtKB-UniRule"/>
</dbReference>